<dbReference type="AlphaFoldDB" id="X6MCS7"/>
<keyword evidence="2" id="KW-1133">Transmembrane helix</keyword>
<feature type="compositionally biased region" description="Acidic residues" evidence="1">
    <location>
        <begin position="281"/>
        <end position="295"/>
    </location>
</feature>
<feature type="region of interest" description="Disordered" evidence="1">
    <location>
        <begin position="258"/>
        <end position="295"/>
    </location>
</feature>
<evidence type="ECO:0000313" key="4">
    <source>
        <dbReference type="Proteomes" id="UP000023152"/>
    </source>
</evidence>
<name>X6MCS7_RETFI</name>
<evidence type="ECO:0000256" key="2">
    <source>
        <dbReference type="SAM" id="Phobius"/>
    </source>
</evidence>
<keyword evidence="4" id="KW-1185">Reference proteome</keyword>
<keyword evidence="2" id="KW-0812">Transmembrane</keyword>
<keyword evidence="2" id="KW-0472">Membrane</keyword>
<comment type="caution">
    <text evidence="3">The sequence shown here is derived from an EMBL/GenBank/DDBJ whole genome shotgun (WGS) entry which is preliminary data.</text>
</comment>
<organism evidence="3 4">
    <name type="scientific">Reticulomyxa filosa</name>
    <dbReference type="NCBI Taxonomy" id="46433"/>
    <lineage>
        <taxon>Eukaryota</taxon>
        <taxon>Sar</taxon>
        <taxon>Rhizaria</taxon>
        <taxon>Retaria</taxon>
        <taxon>Foraminifera</taxon>
        <taxon>Monothalamids</taxon>
        <taxon>Reticulomyxidae</taxon>
        <taxon>Reticulomyxa</taxon>
    </lineage>
</organism>
<feature type="transmembrane region" description="Helical" evidence="2">
    <location>
        <begin position="101"/>
        <end position="127"/>
    </location>
</feature>
<protein>
    <submittedName>
        <fullName evidence="3">Uncharacterized protein</fullName>
    </submittedName>
</protein>
<evidence type="ECO:0000313" key="3">
    <source>
        <dbReference type="EMBL" id="ETO11252.1"/>
    </source>
</evidence>
<dbReference type="EMBL" id="ASPP01022609">
    <property type="protein sequence ID" value="ETO11252.1"/>
    <property type="molecule type" value="Genomic_DNA"/>
</dbReference>
<reference evidence="3 4" key="1">
    <citation type="journal article" date="2013" name="Curr. Biol.">
        <title>The Genome of the Foraminiferan Reticulomyxa filosa.</title>
        <authorList>
            <person name="Glockner G."/>
            <person name="Hulsmann N."/>
            <person name="Schleicher M."/>
            <person name="Noegel A.A."/>
            <person name="Eichinger L."/>
            <person name="Gallinger C."/>
            <person name="Pawlowski J."/>
            <person name="Sierra R."/>
            <person name="Euteneuer U."/>
            <person name="Pillet L."/>
            <person name="Moustafa A."/>
            <person name="Platzer M."/>
            <person name="Groth M."/>
            <person name="Szafranski K."/>
            <person name="Schliwa M."/>
        </authorList>
    </citation>
    <scope>NUCLEOTIDE SEQUENCE [LARGE SCALE GENOMIC DNA]</scope>
</reference>
<proteinExistence type="predicted"/>
<gene>
    <name evidence="3" type="ORF">RFI_26129</name>
</gene>
<accession>X6MCS7</accession>
<feature type="compositionally biased region" description="Basic and acidic residues" evidence="1">
    <location>
        <begin position="258"/>
        <end position="280"/>
    </location>
</feature>
<feature type="region of interest" description="Disordered" evidence="1">
    <location>
        <begin position="64"/>
        <end position="88"/>
    </location>
</feature>
<evidence type="ECO:0000256" key="1">
    <source>
        <dbReference type="SAM" id="MobiDB-lite"/>
    </source>
</evidence>
<sequence>MIRKRLEVAKPIAEYDDHYSERGTKIACKWAMASASELIGKHYKDIESLQNELQRLKRQGTTTRLGLTLEGRNQDEKEEEDKGGEQQQQQQQQKYELWMKLCILGSIRTVHLAFMSCMIHVLLHVVLCIVCRRSHFIHLQQQQQQQLHDTDCSRDIHPHLRINQLMTSQIQMLFMVVQSFHRSITNAFGQLLRHRMRYDLLEIEEKDDEDDRSKDGSGSKYTLDYTFESLYEVNSTLFQDLIDIATICITEVFQEQSRRDAKDKDKDKDRDRDKDKGKGDDNEDNSDYDNDSVDTIEEANGSNMIMIMIMII</sequence>
<dbReference type="Proteomes" id="UP000023152">
    <property type="component" value="Unassembled WGS sequence"/>
</dbReference>